<protein>
    <submittedName>
        <fullName evidence="3">Uncharacterized protein</fullName>
    </submittedName>
</protein>
<name>A0ABP1F4N4_9FLAO</name>
<reference evidence="3 4" key="1">
    <citation type="submission" date="2024-05" db="EMBL/GenBank/DDBJ databases">
        <authorList>
            <person name="Duchaud E."/>
        </authorList>
    </citation>
    <scope>NUCLEOTIDE SEQUENCE [LARGE SCALE GENOMIC DNA]</scope>
    <source>
        <strain evidence="3">Ena-SAMPLE-TAB-13-05-2024-13:56:06:370-140305</strain>
    </source>
</reference>
<sequence>MRTGIFLLIALMSLGSINANNINKSTSKIGVTYRNNEAVTFVERGVQFHVFLNGDFDFNTNYRDTRYVDYYGRRSRVNRGVRIERDRDGKVRRIGNVFVNYDYWGNVTRIGSVFIKYRRGQLDRVGNLRVRYDRWGNPIYRGYVKNVRYYNDYDGCNNDVNIDINIGDIYDYDDVYFYRRDFRRNYRKFREDNNFYYYRAVPNAKTGKRGKVLKRRKSKRNNGNQYYKKTTPEQTGRSKRNR</sequence>
<gene>
    <name evidence="3" type="ORF">T190115A13A_150047</name>
</gene>
<proteinExistence type="predicted"/>
<dbReference type="EMBL" id="CAXJRC010000006">
    <property type="protein sequence ID" value="CAL2105416.1"/>
    <property type="molecule type" value="Genomic_DNA"/>
</dbReference>
<feature type="region of interest" description="Disordered" evidence="1">
    <location>
        <begin position="207"/>
        <end position="242"/>
    </location>
</feature>
<feature type="compositionally biased region" description="Polar residues" evidence="1">
    <location>
        <begin position="221"/>
        <end position="235"/>
    </location>
</feature>
<organism evidence="3 4">
    <name type="scientific">Tenacibaculum vairaonense</name>
    <dbReference type="NCBI Taxonomy" id="3137860"/>
    <lineage>
        <taxon>Bacteria</taxon>
        <taxon>Pseudomonadati</taxon>
        <taxon>Bacteroidota</taxon>
        <taxon>Flavobacteriia</taxon>
        <taxon>Flavobacteriales</taxon>
        <taxon>Flavobacteriaceae</taxon>
        <taxon>Tenacibaculum</taxon>
    </lineage>
</organism>
<evidence type="ECO:0000256" key="2">
    <source>
        <dbReference type="SAM" id="SignalP"/>
    </source>
</evidence>
<keyword evidence="2" id="KW-0732">Signal</keyword>
<feature type="chain" id="PRO_5046296809" evidence="2">
    <location>
        <begin position="20"/>
        <end position="242"/>
    </location>
</feature>
<comment type="caution">
    <text evidence="3">The sequence shown here is derived from an EMBL/GenBank/DDBJ whole genome shotgun (WGS) entry which is preliminary data.</text>
</comment>
<feature type="signal peptide" evidence="2">
    <location>
        <begin position="1"/>
        <end position="19"/>
    </location>
</feature>
<dbReference type="Proteomes" id="UP001497602">
    <property type="component" value="Unassembled WGS sequence"/>
</dbReference>
<dbReference type="RefSeq" id="WP_348737263.1">
    <property type="nucleotide sequence ID" value="NZ_CAXJRC010000006.1"/>
</dbReference>
<accession>A0ABP1F4N4</accession>
<keyword evidence="4" id="KW-1185">Reference proteome</keyword>
<evidence type="ECO:0000313" key="3">
    <source>
        <dbReference type="EMBL" id="CAL2105416.1"/>
    </source>
</evidence>
<evidence type="ECO:0000313" key="4">
    <source>
        <dbReference type="Proteomes" id="UP001497602"/>
    </source>
</evidence>
<feature type="compositionally biased region" description="Basic residues" evidence="1">
    <location>
        <begin position="207"/>
        <end position="220"/>
    </location>
</feature>
<evidence type="ECO:0000256" key="1">
    <source>
        <dbReference type="SAM" id="MobiDB-lite"/>
    </source>
</evidence>